<evidence type="ECO:0000313" key="2">
    <source>
        <dbReference type="EMBL" id="SFP82562.1"/>
    </source>
</evidence>
<evidence type="ECO:0000256" key="1">
    <source>
        <dbReference type="SAM" id="SignalP"/>
    </source>
</evidence>
<dbReference type="STRING" id="112413.SAMN05421854_107113"/>
<feature type="signal peptide" evidence="1">
    <location>
        <begin position="1"/>
        <end position="32"/>
    </location>
</feature>
<dbReference type="OrthoDB" id="5197795at2"/>
<gene>
    <name evidence="2" type="ORF">SAMN05421854_107113</name>
</gene>
<dbReference type="EMBL" id="FOWC01000007">
    <property type="protein sequence ID" value="SFP82562.1"/>
    <property type="molecule type" value="Genomic_DNA"/>
</dbReference>
<accession>A0A1I5THK6</accession>
<name>A0A1I5THK6_9PSEU</name>
<dbReference type="RefSeq" id="WP_093574884.1">
    <property type="nucleotide sequence ID" value="NZ_FOWC01000007.1"/>
</dbReference>
<organism evidence="2 3">
    <name type="scientific">Amycolatopsis rubida</name>
    <dbReference type="NCBI Taxonomy" id="112413"/>
    <lineage>
        <taxon>Bacteria</taxon>
        <taxon>Bacillati</taxon>
        <taxon>Actinomycetota</taxon>
        <taxon>Actinomycetes</taxon>
        <taxon>Pseudonocardiales</taxon>
        <taxon>Pseudonocardiaceae</taxon>
        <taxon>Amycolatopsis</taxon>
    </lineage>
</organism>
<dbReference type="PROSITE" id="PS51318">
    <property type="entry name" value="TAT"/>
    <property type="match status" value="1"/>
</dbReference>
<evidence type="ECO:0000313" key="3">
    <source>
        <dbReference type="Proteomes" id="UP000199137"/>
    </source>
</evidence>
<sequence>MAENFGRRRLIAHGALLAPAIGLGTFGTPASADPEKPPARSLPGTWAVDISFPANPEIPSHKGMFACTSDGILTAASNHGANPGLGTWRRTPAGFAFVLRHFTYDEAGVWTGHMHIEQAGAAESATAFTASGTTTFVDPQGARLGVFQSATNGVRF</sequence>
<keyword evidence="1" id="KW-0732">Signal</keyword>
<feature type="chain" id="PRO_5011505004" evidence="1">
    <location>
        <begin position="33"/>
        <end position="156"/>
    </location>
</feature>
<dbReference type="AlphaFoldDB" id="A0A1I5THK6"/>
<reference evidence="2 3" key="1">
    <citation type="submission" date="2016-10" db="EMBL/GenBank/DDBJ databases">
        <authorList>
            <person name="de Groot N.N."/>
        </authorList>
    </citation>
    <scope>NUCLEOTIDE SEQUENCE [LARGE SCALE GENOMIC DNA]</scope>
    <source>
        <strain evidence="2 3">DSM 44637</strain>
    </source>
</reference>
<proteinExistence type="predicted"/>
<protein>
    <submittedName>
        <fullName evidence="2">Uncharacterized protein</fullName>
    </submittedName>
</protein>
<dbReference type="Proteomes" id="UP000199137">
    <property type="component" value="Unassembled WGS sequence"/>
</dbReference>
<dbReference type="InterPro" id="IPR006311">
    <property type="entry name" value="TAT_signal"/>
</dbReference>